<organism evidence="1 2">
    <name type="scientific">Vitrella brassicaformis (strain CCMP3155)</name>
    <dbReference type="NCBI Taxonomy" id="1169540"/>
    <lineage>
        <taxon>Eukaryota</taxon>
        <taxon>Sar</taxon>
        <taxon>Alveolata</taxon>
        <taxon>Colpodellida</taxon>
        <taxon>Vitrellaceae</taxon>
        <taxon>Vitrella</taxon>
    </lineage>
</organism>
<reference evidence="1 2" key="1">
    <citation type="submission" date="2014-11" db="EMBL/GenBank/DDBJ databases">
        <authorList>
            <person name="Zhu J."/>
            <person name="Qi W."/>
            <person name="Song R."/>
        </authorList>
    </citation>
    <scope>NUCLEOTIDE SEQUENCE [LARGE SCALE GENOMIC DNA]</scope>
</reference>
<dbReference type="InParanoid" id="A0A0G4ESJ1"/>
<proteinExistence type="predicted"/>
<dbReference type="EMBL" id="CDMY01000296">
    <property type="protein sequence ID" value="CEM00651.1"/>
    <property type="molecule type" value="Genomic_DNA"/>
</dbReference>
<dbReference type="AlphaFoldDB" id="A0A0G4ESJ1"/>
<name>A0A0G4ESJ1_VITBC</name>
<accession>A0A0G4ESJ1</accession>
<evidence type="ECO:0000313" key="2">
    <source>
        <dbReference type="Proteomes" id="UP000041254"/>
    </source>
</evidence>
<dbReference type="VEuPathDB" id="CryptoDB:Vbra_2396"/>
<gene>
    <name evidence="1" type="ORF">Vbra_2396</name>
</gene>
<evidence type="ECO:0000313" key="1">
    <source>
        <dbReference type="EMBL" id="CEM00651.1"/>
    </source>
</evidence>
<sequence length="124" mass="13340">MSSSGAAAPASSAGVHGSVLLPFGDGALLLVWAFVRSSPHWSCPEVLWWEEAGTYVVKAIRFDEETFQACSSEVLIPVANTDHLSIDRWTGLAEGGSSGKSLAFVDPEGQVVFYRTLRSQQHDT</sequence>
<dbReference type="Proteomes" id="UP000041254">
    <property type="component" value="Unassembled WGS sequence"/>
</dbReference>
<protein>
    <submittedName>
        <fullName evidence="1">Uncharacterized protein</fullName>
    </submittedName>
</protein>
<keyword evidence="2" id="KW-1185">Reference proteome</keyword>